<keyword evidence="6" id="KW-0681">Retinal protein</keyword>
<feature type="transmembrane region" description="Helical" evidence="16">
    <location>
        <begin position="49"/>
        <end position="75"/>
    </location>
</feature>
<sequence length="211" mass="23953">MRFENWTLPPHPLARVMESPHLIGWNVPPEELKYIQEHWLVYPEPDKSLHLLLGLVYIFFFIMSIVGNGVVIWIFSTAKSLRTASNMFVVNLAFCDFMMMSKAPIFIYNSFHGGFALGILGCRIFATMGTLSGIGQGMTNACIAYDRFTTITRPFDGKVSRTKALIMIFFVWAYTIPWAVMPLLEVWGRYGPGILIVEPALLYITSENSIK</sequence>
<organism evidence="18 19">
    <name type="scientific">Acanthoscelides obtectus</name>
    <name type="common">Bean weevil</name>
    <name type="synonym">Bruchus obtectus</name>
    <dbReference type="NCBI Taxonomy" id="200917"/>
    <lineage>
        <taxon>Eukaryota</taxon>
        <taxon>Metazoa</taxon>
        <taxon>Ecdysozoa</taxon>
        <taxon>Arthropoda</taxon>
        <taxon>Hexapoda</taxon>
        <taxon>Insecta</taxon>
        <taxon>Pterygota</taxon>
        <taxon>Neoptera</taxon>
        <taxon>Endopterygota</taxon>
        <taxon>Coleoptera</taxon>
        <taxon>Polyphaga</taxon>
        <taxon>Cucujiformia</taxon>
        <taxon>Chrysomeloidea</taxon>
        <taxon>Chrysomelidae</taxon>
        <taxon>Bruchinae</taxon>
        <taxon>Bruchini</taxon>
        <taxon>Acanthoscelides</taxon>
    </lineage>
</organism>
<keyword evidence="10 16" id="KW-0472">Membrane</keyword>
<dbReference type="PRINTS" id="PR00577">
    <property type="entry name" value="OPSINRH3RH4"/>
</dbReference>
<feature type="domain" description="G-protein coupled receptors family 1 profile" evidence="17">
    <location>
        <begin position="67"/>
        <end position="211"/>
    </location>
</feature>
<evidence type="ECO:0000256" key="9">
    <source>
        <dbReference type="ARBA" id="ARBA00023040"/>
    </source>
</evidence>
<evidence type="ECO:0000256" key="15">
    <source>
        <dbReference type="ARBA" id="ARBA00023305"/>
    </source>
</evidence>
<evidence type="ECO:0000256" key="7">
    <source>
        <dbReference type="ARBA" id="ARBA00022989"/>
    </source>
</evidence>
<dbReference type="InterPro" id="IPR050125">
    <property type="entry name" value="GPCR_opsins"/>
</dbReference>
<name>A0A9P0JZG3_ACAOB</name>
<dbReference type="InterPro" id="IPR001760">
    <property type="entry name" value="Opsin"/>
</dbReference>
<comment type="similarity">
    <text evidence="2">Belongs to the G-protein coupled receptor 1 family.</text>
</comment>
<dbReference type="GO" id="GO:0016020">
    <property type="term" value="C:membrane"/>
    <property type="evidence" value="ECO:0007669"/>
    <property type="project" value="UniProtKB-SubCell"/>
</dbReference>
<evidence type="ECO:0000256" key="6">
    <source>
        <dbReference type="ARBA" id="ARBA00022925"/>
    </source>
</evidence>
<dbReference type="PRINTS" id="PR00237">
    <property type="entry name" value="GPCRRHODOPSN"/>
</dbReference>
<dbReference type="Pfam" id="PF00001">
    <property type="entry name" value="7tm_1"/>
    <property type="match status" value="1"/>
</dbReference>
<dbReference type="Proteomes" id="UP001152888">
    <property type="component" value="Unassembled WGS sequence"/>
</dbReference>
<dbReference type="InterPro" id="IPR017452">
    <property type="entry name" value="GPCR_Rhodpsn_7TM"/>
</dbReference>
<keyword evidence="11" id="KW-1015">Disulfide bond</keyword>
<dbReference type="PROSITE" id="PS50262">
    <property type="entry name" value="G_PROTEIN_RECEP_F1_2"/>
    <property type="match status" value="1"/>
</dbReference>
<comment type="caution">
    <text evidence="18">The sequence shown here is derived from an EMBL/GenBank/DDBJ whole genome shotgun (WGS) entry which is preliminary data.</text>
</comment>
<evidence type="ECO:0000256" key="10">
    <source>
        <dbReference type="ARBA" id="ARBA00023136"/>
    </source>
</evidence>
<evidence type="ECO:0000313" key="19">
    <source>
        <dbReference type="Proteomes" id="UP001152888"/>
    </source>
</evidence>
<comment type="subcellular location">
    <subcellularLocation>
        <location evidence="1">Membrane</location>
        <topology evidence="1">Multi-pass membrane protein</topology>
    </subcellularLocation>
</comment>
<keyword evidence="5 16" id="KW-0812">Transmembrane</keyword>
<dbReference type="AlphaFoldDB" id="A0A9P0JZG3"/>
<protein>
    <recommendedName>
        <fullName evidence="17">G-protein coupled receptors family 1 profile domain-containing protein</fullName>
    </recommendedName>
</protein>
<gene>
    <name evidence="18" type="ORF">ACAOBT_LOCUS4657</name>
</gene>
<proteinExistence type="inferred from homology"/>
<evidence type="ECO:0000256" key="8">
    <source>
        <dbReference type="ARBA" id="ARBA00022991"/>
    </source>
</evidence>
<dbReference type="Gene3D" id="1.20.1070.10">
    <property type="entry name" value="Rhodopsin 7-helix transmembrane proteins"/>
    <property type="match status" value="1"/>
</dbReference>
<evidence type="ECO:0000256" key="5">
    <source>
        <dbReference type="ARBA" id="ARBA00022692"/>
    </source>
</evidence>
<keyword evidence="12" id="KW-0675">Receptor</keyword>
<keyword evidence="15" id="KW-0844">Vision</keyword>
<dbReference type="GO" id="GO:0009881">
    <property type="term" value="F:photoreceptor activity"/>
    <property type="evidence" value="ECO:0007669"/>
    <property type="project" value="UniProtKB-KW"/>
</dbReference>
<evidence type="ECO:0000256" key="4">
    <source>
        <dbReference type="ARBA" id="ARBA00022606"/>
    </source>
</evidence>
<keyword evidence="19" id="KW-1185">Reference proteome</keyword>
<feature type="transmembrane region" description="Helical" evidence="16">
    <location>
        <begin position="114"/>
        <end position="143"/>
    </location>
</feature>
<dbReference type="PANTHER" id="PTHR24240">
    <property type="entry name" value="OPSIN"/>
    <property type="match status" value="1"/>
</dbReference>
<evidence type="ECO:0000256" key="2">
    <source>
        <dbReference type="ARBA" id="ARBA00010663"/>
    </source>
</evidence>
<dbReference type="InterPro" id="IPR000276">
    <property type="entry name" value="GPCR_Rhodpsn"/>
</dbReference>
<dbReference type="EMBL" id="CAKOFQ010006701">
    <property type="protein sequence ID" value="CAH1962394.1"/>
    <property type="molecule type" value="Genomic_DNA"/>
</dbReference>
<evidence type="ECO:0000256" key="16">
    <source>
        <dbReference type="SAM" id="Phobius"/>
    </source>
</evidence>
<keyword evidence="7 16" id="KW-1133">Transmembrane helix</keyword>
<accession>A0A9P0JZG3</accession>
<evidence type="ECO:0000256" key="13">
    <source>
        <dbReference type="ARBA" id="ARBA00023180"/>
    </source>
</evidence>
<reference evidence="18" key="1">
    <citation type="submission" date="2022-03" db="EMBL/GenBank/DDBJ databases">
        <authorList>
            <person name="Sayadi A."/>
        </authorList>
    </citation>
    <scope>NUCLEOTIDE SEQUENCE</scope>
</reference>
<feature type="transmembrane region" description="Helical" evidence="16">
    <location>
        <begin position="87"/>
        <end position="108"/>
    </location>
</feature>
<evidence type="ECO:0000313" key="18">
    <source>
        <dbReference type="EMBL" id="CAH1962394.1"/>
    </source>
</evidence>
<feature type="transmembrane region" description="Helical" evidence="16">
    <location>
        <begin position="164"/>
        <end position="181"/>
    </location>
</feature>
<dbReference type="SUPFAM" id="SSF81321">
    <property type="entry name" value="Family A G protein-coupled receptor-like"/>
    <property type="match status" value="1"/>
</dbReference>
<dbReference type="GO" id="GO:0007602">
    <property type="term" value="P:phototransduction"/>
    <property type="evidence" value="ECO:0007669"/>
    <property type="project" value="UniProtKB-KW"/>
</dbReference>
<keyword evidence="3" id="KW-0600">Photoreceptor protein</keyword>
<dbReference type="GO" id="GO:0004930">
    <property type="term" value="F:G protein-coupled receptor activity"/>
    <property type="evidence" value="ECO:0007669"/>
    <property type="project" value="UniProtKB-KW"/>
</dbReference>
<keyword evidence="13" id="KW-0325">Glycoprotein</keyword>
<evidence type="ECO:0000256" key="12">
    <source>
        <dbReference type="ARBA" id="ARBA00023170"/>
    </source>
</evidence>
<keyword evidence="14" id="KW-0807">Transducer</keyword>
<keyword evidence="8" id="KW-0157">Chromophore</keyword>
<evidence type="ECO:0000256" key="3">
    <source>
        <dbReference type="ARBA" id="ARBA00022543"/>
    </source>
</evidence>
<dbReference type="GO" id="GO:0007601">
    <property type="term" value="P:visual perception"/>
    <property type="evidence" value="ECO:0007669"/>
    <property type="project" value="UniProtKB-KW"/>
</dbReference>
<evidence type="ECO:0000256" key="11">
    <source>
        <dbReference type="ARBA" id="ARBA00023157"/>
    </source>
</evidence>
<evidence type="ECO:0000256" key="1">
    <source>
        <dbReference type="ARBA" id="ARBA00004141"/>
    </source>
</evidence>
<keyword evidence="9" id="KW-0297">G-protein coupled receptor</keyword>
<evidence type="ECO:0000256" key="14">
    <source>
        <dbReference type="ARBA" id="ARBA00023224"/>
    </source>
</evidence>
<evidence type="ECO:0000259" key="17">
    <source>
        <dbReference type="PROSITE" id="PS50262"/>
    </source>
</evidence>
<keyword evidence="4" id="KW-0716">Sensory transduction</keyword>